<accession>A0A1J3DK21</accession>
<feature type="region of interest" description="Disordered" evidence="1">
    <location>
        <begin position="1"/>
        <end position="100"/>
    </location>
</feature>
<organism evidence="2">
    <name type="scientific">Noccaea caerulescens</name>
    <name type="common">Alpine penny-cress</name>
    <name type="synonym">Thlaspi caerulescens</name>
    <dbReference type="NCBI Taxonomy" id="107243"/>
    <lineage>
        <taxon>Eukaryota</taxon>
        <taxon>Viridiplantae</taxon>
        <taxon>Streptophyta</taxon>
        <taxon>Embryophyta</taxon>
        <taxon>Tracheophyta</taxon>
        <taxon>Spermatophyta</taxon>
        <taxon>Magnoliopsida</taxon>
        <taxon>eudicotyledons</taxon>
        <taxon>Gunneridae</taxon>
        <taxon>Pentapetalae</taxon>
        <taxon>rosids</taxon>
        <taxon>malvids</taxon>
        <taxon>Brassicales</taxon>
        <taxon>Brassicaceae</taxon>
        <taxon>Coluteocarpeae</taxon>
        <taxon>Noccaea</taxon>
    </lineage>
</organism>
<dbReference type="PANTHER" id="PTHR34066">
    <property type="entry name" value="GROWTH FACTOR 2"/>
    <property type="match status" value="1"/>
</dbReference>
<reference evidence="2" key="1">
    <citation type="submission" date="2016-07" db="EMBL/GenBank/DDBJ databases">
        <title>De novo transcriptome assembly of four accessions of the metal hyperaccumulator plant Noccaea caerulescens.</title>
        <authorList>
            <person name="Blande D."/>
            <person name="Halimaa P."/>
            <person name="Tervahauta A.I."/>
            <person name="Aarts M.G."/>
            <person name="Karenlampi S.O."/>
        </authorList>
    </citation>
    <scope>NUCLEOTIDE SEQUENCE</scope>
</reference>
<protein>
    <submittedName>
        <fullName evidence="2">Uncharacterized protein C6G9.01c</fullName>
    </submittedName>
</protein>
<dbReference type="EMBL" id="GEVI01012785">
    <property type="protein sequence ID" value="JAU19535.1"/>
    <property type="molecule type" value="Transcribed_RNA"/>
</dbReference>
<sequence>MGVFKMPKKKSSSALLKKPSKKVDKPAVEEAKPVQKPGKLGKEIDDIFGGRKKKKPELQDTNKEETKVEIAKKNRKRKRKENGGLNKNPKTRVRKRTEDGLPVYTEDELGFNKAYAGGTPLCPFDCDCCF</sequence>
<dbReference type="AlphaFoldDB" id="A0A1J3DK21"/>
<proteinExistence type="predicted"/>
<feature type="compositionally biased region" description="Basic and acidic residues" evidence="1">
    <location>
        <begin position="21"/>
        <end position="33"/>
    </location>
</feature>
<evidence type="ECO:0000313" key="2">
    <source>
        <dbReference type="EMBL" id="JAU19535.1"/>
    </source>
</evidence>
<gene>
    <name evidence="2" type="ORF">GA_TR19852_c5_g1_i1_g.65653</name>
</gene>
<dbReference type="InterPro" id="IPR013885">
    <property type="entry name" value="DUF1764_euk"/>
</dbReference>
<feature type="compositionally biased region" description="Basic and acidic residues" evidence="1">
    <location>
        <begin position="56"/>
        <end position="72"/>
    </location>
</feature>
<feature type="compositionally biased region" description="Basic and acidic residues" evidence="1">
    <location>
        <begin position="40"/>
        <end position="49"/>
    </location>
</feature>
<evidence type="ECO:0000256" key="1">
    <source>
        <dbReference type="SAM" id="MobiDB-lite"/>
    </source>
</evidence>
<dbReference type="Pfam" id="PF08576">
    <property type="entry name" value="DUF1764"/>
    <property type="match status" value="1"/>
</dbReference>
<name>A0A1J3DK21_NOCCA</name>
<feature type="compositionally biased region" description="Basic residues" evidence="1">
    <location>
        <begin position="1"/>
        <end position="11"/>
    </location>
</feature>
<dbReference type="PANTHER" id="PTHR34066:SF1">
    <property type="entry name" value="DUF1764 FAMILY PROTEIN"/>
    <property type="match status" value="1"/>
</dbReference>